<protein>
    <submittedName>
        <fullName evidence="2">Uncharacterized protein</fullName>
    </submittedName>
</protein>
<evidence type="ECO:0000256" key="1">
    <source>
        <dbReference type="SAM" id="Phobius"/>
    </source>
</evidence>
<keyword evidence="1" id="KW-1133">Transmembrane helix</keyword>
<feature type="transmembrane region" description="Helical" evidence="1">
    <location>
        <begin position="381"/>
        <end position="402"/>
    </location>
</feature>
<evidence type="ECO:0000313" key="2">
    <source>
        <dbReference type="EMBL" id="KAF1848597.1"/>
    </source>
</evidence>
<comment type="caution">
    <text evidence="2">The sequence shown here is derived from an EMBL/GenBank/DDBJ whole genome shotgun (WGS) entry which is preliminary data.</text>
</comment>
<reference evidence="2" key="1">
    <citation type="submission" date="2020-01" db="EMBL/GenBank/DDBJ databases">
        <authorList>
            <consortium name="DOE Joint Genome Institute"/>
            <person name="Haridas S."/>
            <person name="Albert R."/>
            <person name="Binder M."/>
            <person name="Bloem J."/>
            <person name="Labutti K."/>
            <person name="Salamov A."/>
            <person name="Andreopoulos B."/>
            <person name="Baker S.E."/>
            <person name="Barry K."/>
            <person name="Bills G."/>
            <person name="Bluhm B.H."/>
            <person name="Cannon C."/>
            <person name="Castanera R."/>
            <person name="Culley D.E."/>
            <person name="Daum C."/>
            <person name="Ezra D."/>
            <person name="Gonzalez J.B."/>
            <person name="Henrissat B."/>
            <person name="Kuo A."/>
            <person name="Liang C."/>
            <person name="Lipzen A."/>
            <person name="Lutzoni F."/>
            <person name="Magnuson J."/>
            <person name="Mondo S."/>
            <person name="Nolan M."/>
            <person name="Ohm R."/>
            <person name="Pangilinan J."/>
            <person name="Park H.-J."/>
            <person name="Ramirez L."/>
            <person name="Alfaro M."/>
            <person name="Sun H."/>
            <person name="Tritt A."/>
            <person name="Yoshinaga Y."/>
            <person name="Zwiers L.-H."/>
            <person name="Turgeon B.G."/>
            <person name="Goodwin S.B."/>
            <person name="Spatafora J.W."/>
            <person name="Crous P.W."/>
            <person name="Grigoriev I.V."/>
        </authorList>
    </citation>
    <scope>NUCLEOTIDE SEQUENCE</scope>
    <source>
        <strain evidence="2">CBS 394.84</strain>
    </source>
</reference>
<feature type="transmembrane region" description="Helical" evidence="1">
    <location>
        <begin position="42"/>
        <end position="62"/>
    </location>
</feature>
<dbReference type="OrthoDB" id="3903561at2759"/>
<keyword evidence="1" id="KW-0812">Transmembrane</keyword>
<evidence type="ECO:0000313" key="3">
    <source>
        <dbReference type="Proteomes" id="UP000800039"/>
    </source>
</evidence>
<accession>A0A9P4GMX8</accession>
<dbReference type="GeneID" id="63848180"/>
<feature type="transmembrane region" description="Helical" evidence="1">
    <location>
        <begin position="189"/>
        <end position="210"/>
    </location>
</feature>
<dbReference type="Proteomes" id="UP000800039">
    <property type="component" value="Unassembled WGS sequence"/>
</dbReference>
<proteinExistence type="predicted"/>
<name>A0A9P4GMX8_9PLEO</name>
<dbReference type="AlphaFoldDB" id="A0A9P4GMX8"/>
<keyword evidence="1" id="KW-0472">Membrane</keyword>
<dbReference type="EMBL" id="ML976615">
    <property type="protein sequence ID" value="KAF1848597.1"/>
    <property type="molecule type" value="Genomic_DNA"/>
</dbReference>
<gene>
    <name evidence="2" type="ORF">K460DRAFT_334887</name>
</gene>
<keyword evidence="3" id="KW-1185">Reference proteome</keyword>
<feature type="transmembrane region" description="Helical" evidence="1">
    <location>
        <begin position="555"/>
        <end position="577"/>
    </location>
</feature>
<sequence length="582" mass="66830">MKRMYTDGLSALQVTRSHFASFWLEGHLQARNDWRARWKRGALWLFASIWITTLLTLLSMWARSSGNRKIWSGSACQPDGSFAPDLSTYRYWTKWSFFQVTIGFGNLTFAQAKAVDIIWDVFFGRGGQALLAFISWRVFANYVTTSMEVTPVTFGTYRTVFLQNESLLVATPRIVRDFTRRHGLHSKTAMVFIVMTMAFILVFPTFGSAMTGYSGNVKAYVAATDTQLIAFEDFRFALYTIHDGWRIGKGGNYVVISPTIHSDPILTDDDENTHNYCRDNLLRIEDCYVMGNVTSYVQTHDFFGIKNEPSVFMDIKIPPPTLNISALYIPYSPKDRDRYESRFGQKLRMTWTYSNKTYPLDFVREHGSCQALLDYKWGFSFIQLFFMTVFLIVWSLGIYIIWLRSHIIMKKRGLQDVAGEFKAVFELADAMRSRLEEYGKEEGVDLSTLPEFKLRHRITKDLRGGAISYETSLLSTGEDGKGDSGWGFKLWVKREKWWLTTFLVFFGAIMAGIYLRRGGGAIKPVFAFVHLWHPLEITIAMYIGSTHKSRGVILLWSFVVLTIVPLVIVSIHSAVLMQKHKN</sequence>
<feature type="transmembrane region" description="Helical" evidence="1">
    <location>
        <begin position="521"/>
        <end position="543"/>
    </location>
</feature>
<organism evidence="2 3">
    <name type="scientific">Cucurbitaria berberidis CBS 394.84</name>
    <dbReference type="NCBI Taxonomy" id="1168544"/>
    <lineage>
        <taxon>Eukaryota</taxon>
        <taxon>Fungi</taxon>
        <taxon>Dikarya</taxon>
        <taxon>Ascomycota</taxon>
        <taxon>Pezizomycotina</taxon>
        <taxon>Dothideomycetes</taxon>
        <taxon>Pleosporomycetidae</taxon>
        <taxon>Pleosporales</taxon>
        <taxon>Pleosporineae</taxon>
        <taxon>Cucurbitariaceae</taxon>
        <taxon>Cucurbitaria</taxon>
    </lineage>
</organism>
<dbReference type="RefSeq" id="XP_040791160.1">
    <property type="nucleotide sequence ID" value="XM_040930928.1"/>
</dbReference>
<feature type="transmembrane region" description="Helical" evidence="1">
    <location>
        <begin position="497"/>
        <end position="515"/>
    </location>
</feature>